<dbReference type="HOGENOM" id="CLU_1661822_0_0_1"/>
<dbReference type="AlphaFoldDB" id="A0A0C3DMC7"/>
<feature type="transmembrane region" description="Helical" evidence="1">
    <location>
        <begin position="21"/>
        <end position="42"/>
    </location>
</feature>
<keyword evidence="1" id="KW-0812">Transmembrane</keyword>
<gene>
    <name evidence="2" type="ORF">SCLCIDRAFT_184288</name>
</gene>
<reference evidence="3" key="2">
    <citation type="submission" date="2015-01" db="EMBL/GenBank/DDBJ databases">
        <title>Evolutionary Origins and Diversification of the Mycorrhizal Mutualists.</title>
        <authorList>
            <consortium name="DOE Joint Genome Institute"/>
            <consortium name="Mycorrhizal Genomics Consortium"/>
            <person name="Kohler A."/>
            <person name="Kuo A."/>
            <person name="Nagy L.G."/>
            <person name="Floudas D."/>
            <person name="Copeland A."/>
            <person name="Barry K.W."/>
            <person name="Cichocki N."/>
            <person name="Veneault-Fourrey C."/>
            <person name="LaButti K."/>
            <person name="Lindquist E.A."/>
            <person name="Lipzen A."/>
            <person name="Lundell T."/>
            <person name="Morin E."/>
            <person name="Murat C."/>
            <person name="Riley R."/>
            <person name="Ohm R."/>
            <person name="Sun H."/>
            <person name="Tunlid A."/>
            <person name="Henrissat B."/>
            <person name="Grigoriev I.V."/>
            <person name="Hibbett D.S."/>
            <person name="Martin F."/>
        </authorList>
    </citation>
    <scope>NUCLEOTIDE SEQUENCE [LARGE SCALE GENOMIC DNA]</scope>
    <source>
        <strain evidence="3">Foug A</strain>
    </source>
</reference>
<evidence type="ECO:0000313" key="3">
    <source>
        <dbReference type="Proteomes" id="UP000053989"/>
    </source>
</evidence>
<evidence type="ECO:0000256" key="1">
    <source>
        <dbReference type="SAM" id="Phobius"/>
    </source>
</evidence>
<organism evidence="2 3">
    <name type="scientific">Scleroderma citrinum Foug A</name>
    <dbReference type="NCBI Taxonomy" id="1036808"/>
    <lineage>
        <taxon>Eukaryota</taxon>
        <taxon>Fungi</taxon>
        <taxon>Dikarya</taxon>
        <taxon>Basidiomycota</taxon>
        <taxon>Agaricomycotina</taxon>
        <taxon>Agaricomycetes</taxon>
        <taxon>Agaricomycetidae</taxon>
        <taxon>Boletales</taxon>
        <taxon>Sclerodermatineae</taxon>
        <taxon>Sclerodermataceae</taxon>
        <taxon>Scleroderma</taxon>
    </lineage>
</organism>
<protein>
    <submittedName>
        <fullName evidence="2">Uncharacterized protein</fullName>
    </submittedName>
</protein>
<dbReference type="InParanoid" id="A0A0C3DMC7"/>
<keyword evidence="3" id="KW-1185">Reference proteome</keyword>
<reference evidence="2 3" key="1">
    <citation type="submission" date="2014-04" db="EMBL/GenBank/DDBJ databases">
        <authorList>
            <consortium name="DOE Joint Genome Institute"/>
            <person name="Kuo A."/>
            <person name="Kohler A."/>
            <person name="Nagy L.G."/>
            <person name="Floudas D."/>
            <person name="Copeland A."/>
            <person name="Barry K.W."/>
            <person name="Cichocki N."/>
            <person name="Veneault-Fourrey C."/>
            <person name="LaButti K."/>
            <person name="Lindquist E.A."/>
            <person name="Lipzen A."/>
            <person name="Lundell T."/>
            <person name="Morin E."/>
            <person name="Murat C."/>
            <person name="Sun H."/>
            <person name="Tunlid A."/>
            <person name="Henrissat B."/>
            <person name="Grigoriev I.V."/>
            <person name="Hibbett D.S."/>
            <person name="Martin F."/>
            <person name="Nordberg H.P."/>
            <person name="Cantor M.N."/>
            <person name="Hua S.X."/>
        </authorList>
    </citation>
    <scope>NUCLEOTIDE SEQUENCE [LARGE SCALE GENOMIC DNA]</scope>
    <source>
        <strain evidence="2 3">Foug A</strain>
    </source>
</reference>
<feature type="transmembrane region" description="Helical" evidence="1">
    <location>
        <begin position="54"/>
        <end position="78"/>
    </location>
</feature>
<name>A0A0C3DMC7_9AGAM</name>
<dbReference type="Proteomes" id="UP000053989">
    <property type="component" value="Unassembled WGS sequence"/>
</dbReference>
<keyword evidence="1" id="KW-0472">Membrane</keyword>
<evidence type="ECO:0000313" key="2">
    <source>
        <dbReference type="EMBL" id="KIM57186.1"/>
    </source>
</evidence>
<accession>A0A0C3DMC7</accession>
<sequence length="159" mass="17883">MSLQPRGRAIFYRARYIAFSWIGQLIFDVLVFILTLLQTLRIHNLEGQRSITGVLLWDGCLYFAVICCGVIATMNVLLKATDSHKGLMCNFTNAIGATLISRLMLNLRDPRLTDMIDSSLFPLSHANMVFAPGDIEVVRIMIKCSRDFVIELAAEPGRF</sequence>
<dbReference type="EMBL" id="KN822104">
    <property type="protein sequence ID" value="KIM57186.1"/>
    <property type="molecule type" value="Genomic_DNA"/>
</dbReference>
<keyword evidence="1" id="KW-1133">Transmembrane helix</keyword>
<dbReference type="OrthoDB" id="2686513at2759"/>
<proteinExistence type="predicted"/>